<accession>A0ABT1E7R1</accession>
<dbReference type="Pfam" id="PF13237">
    <property type="entry name" value="Fer4_10"/>
    <property type="match status" value="1"/>
</dbReference>
<dbReference type="PROSITE" id="PS51379">
    <property type="entry name" value="4FE4S_FER_2"/>
    <property type="match status" value="2"/>
</dbReference>
<keyword evidence="3" id="KW-0411">Iron-sulfur</keyword>
<evidence type="ECO:0000256" key="1">
    <source>
        <dbReference type="ARBA" id="ARBA00022723"/>
    </source>
</evidence>
<reference evidence="5 6" key="1">
    <citation type="journal article" date="2022" name="Genome Biol. Evol.">
        <title>Host diet, physiology and behaviors set the stage for Lachnospiraceae cladogenesis.</title>
        <authorList>
            <person name="Vera-Ponce De Leon A."/>
            <person name="Schneider M."/>
            <person name="Jahnes B.C."/>
            <person name="Sadowski V."/>
            <person name="Camuy-Velez L.A."/>
            <person name="Duan J."/>
            <person name="Sabree Z.L."/>
        </authorList>
    </citation>
    <scope>NUCLEOTIDE SEQUENCE [LARGE SCALE GENOMIC DNA]</scope>
    <source>
        <strain evidence="5 6">PAL113</strain>
    </source>
</reference>
<protein>
    <submittedName>
        <fullName evidence="5">4Fe-4S binding protein</fullName>
    </submittedName>
</protein>
<evidence type="ECO:0000313" key="6">
    <source>
        <dbReference type="Proteomes" id="UP001523566"/>
    </source>
</evidence>
<comment type="caution">
    <text evidence="5">The sequence shown here is derived from an EMBL/GenBank/DDBJ whole genome shotgun (WGS) entry which is preliminary data.</text>
</comment>
<dbReference type="Gene3D" id="3.30.70.20">
    <property type="match status" value="1"/>
</dbReference>
<dbReference type="PROSITE" id="PS00198">
    <property type="entry name" value="4FE4S_FER_1"/>
    <property type="match status" value="1"/>
</dbReference>
<organism evidence="5 6">
    <name type="scientific">Aequitasia blattaphilus</name>
    <dbReference type="NCBI Taxonomy" id="2949332"/>
    <lineage>
        <taxon>Bacteria</taxon>
        <taxon>Bacillati</taxon>
        <taxon>Bacillota</taxon>
        <taxon>Clostridia</taxon>
        <taxon>Lachnospirales</taxon>
        <taxon>Lachnospiraceae</taxon>
        <taxon>Aequitasia</taxon>
    </lineage>
</organism>
<keyword evidence="6" id="KW-1185">Reference proteome</keyword>
<feature type="domain" description="4Fe-4S ferredoxin-type" evidence="4">
    <location>
        <begin position="1"/>
        <end position="29"/>
    </location>
</feature>
<dbReference type="RefSeq" id="WP_262065639.1">
    <property type="nucleotide sequence ID" value="NZ_JAMXOD010000005.1"/>
</dbReference>
<dbReference type="SUPFAM" id="SSF54862">
    <property type="entry name" value="4Fe-4S ferredoxins"/>
    <property type="match status" value="1"/>
</dbReference>
<evidence type="ECO:0000256" key="2">
    <source>
        <dbReference type="ARBA" id="ARBA00023004"/>
    </source>
</evidence>
<sequence length="509" mass="54459">MIIINQDACKGCKACEKNCPLDAIRIIDRKVVWKKEQCAECGICVRVCKFNGIIRTQDISDTSVICSSCPVQCRVPEGYTGACKRYTNQGGRLVRNRKLVLKSGVGEYPDYRLNGPVVTGVGAGTNYPCIRPAPHIVAEVRDGVEVVTVVTEAPLSYSGVTVKLDTNTYIGEEGDPVYCEGKQVGMINTEEYGSKMIAIGGANKLTGADGFVVARTIVNLANGEAVELTINRKTKIKVQQGRPPVIDGKEESRMRIGCGSATVGLFAQKMKEAVDEVIVIDHHVVGLFTEHLAGAEVGMEWSGVIPNAAKSSKGRYFGEHGDGIGGTDIQTPRDAIGGIDMSVARVGMQILVINTTGEIRALFEVQAHGEVREISMTKKAMALADEIMNNCEVSQTSVLYVGGTGGSARGGVCTKPLGITRAVHAGKAVVTVGGAPAYVLPGGGINFMVDAGKVVDHGFTWVPTPATVAPIEYTMTREDYEKIGGHMNVIRPAKQLREEVEKEWAGEER</sequence>
<proteinExistence type="predicted"/>
<gene>
    <name evidence="5" type="ORF">NK125_05420</name>
</gene>
<evidence type="ECO:0000313" key="5">
    <source>
        <dbReference type="EMBL" id="MCP1101854.1"/>
    </source>
</evidence>
<keyword evidence="1" id="KW-0479">Metal-binding</keyword>
<dbReference type="EMBL" id="JAMZFW010000005">
    <property type="protein sequence ID" value="MCP1101854.1"/>
    <property type="molecule type" value="Genomic_DNA"/>
</dbReference>
<name>A0ABT1E7R1_9FIRM</name>
<keyword evidence="2" id="KW-0408">Iron</keyword>
<feature type="domain" description="4Fe-4S ferredoxin-type" evidence="4">
    <location>
        <begin position="30"/>
        <end position="58"/>
    </location>
</feature>
<dbReference type="InterPro" id="IPR017896">
    <property type="entry name" value="4Fe4S_Fe-S-bd"/>
</dbReference>
<evidence type="ECO:0000259" key="4">
    <source>
        <dbReference type="PROSITE" id="PS51379"/>
    </source>
</evidence>
<evidence type="ECO:0000256" key="3">
    <source>
        <dbReference type="ARBA" id="ARBA00023014"/>
    </source>
</evidence>
<dbReference type="Proteomes" id="UP001523566">
    <property type="component" value="Unassembled WGS sequence"/>
</dbReference>
<dbReference type="InterPro" id="IPR017900">
    <property type="entry name" value="4Fe4S_Fe_S_CS"/>
</dbReference>